<proteinExistence type="predicted"/>
<name>F6H9F2_VITVI</name>
<dbReference type="Proteomes" id="UP000009183">
    <property type="component" value="Chromosome 4"/>
</dbReference>
<gene>
    <name evidence="1" type="ordered locus">VIT_04s0069g00370</name>
</gene>
<accession>F6H9F2</accession>
<dbReference type="HOGENOM" id="CLU_3208695_0_0_1"/>
<dbReference type="PaxDb" id="29760-VIT_04s0069g00370.t01"/>
<dbReference type="InParanoid" id="F6H9F2"/>
<evidence type="ECO:0000313" key="1">
    <source>
        <dbReference type="EMBL" id="CCB48845.1"/>
    </source>
</evidence>
<reference evidence="2" key="1">
    <citation type="journal article" date="2007" name="Nature">
        <title>The grapevine genome sequence suggests ancestral hexaploidization in major angiosperm phyla.</title>
        <authorList>
            <consortium name="The French-Italian Public Consortium for Grapevine Genome Characterization."/>
            <person name="Jaillon O."/>
            <person name="Aury J.-M."/>
            <person name="Noel B."/>
            <person name="Policriti A."/>
            <person name="Clepet C."/>
            <person name="Casagrande A."/>
            <person name="Choisne N."/>
            <person name="Aubourg S."/>
            <person name="Vitulo N."/>
            <person name="Jubin C."/>
            <person name="Vezzi A."/>
            <person name="Legeai F."/>
            <person name="Hugueney P."/>
            <person name="Dasilva C."/>
            <person name="Horner D."/>
            <person name="Mica E."/>
            <person name="Jublot D."/>
            <person name="Poulain J."/>
            <person name="Bruyere C."/>
            <person name="Billault A."/>
            <person name="Segurens B."/>
            <person name="Gouyvenoux M."/>
            <person name="Ugarte E."/>
            <person name="Cattonaro F."/>
            <person name="Anthouard V."/>
            <person name="Vico V."/>
            <person name="Del Fabbro C."/>
            <person name="Alaux M."/>
            <person name="Di Gaspero G."/>
            <person name="Dumas V."/>
            <person name="Felice N."/>
            <person name="Paillard S."/>
            <person name="Juman I."/>
            <person name="Moroldo M."/>
            <person name="Scalabrin S."/>
            <person name="Canaguier A."/>
            <person name="Le Clainche I."/>
            <person name="Malacrida G."/>
            <person name="Durand E."/>
            <person name="Pesole G."/>
            <person name="Laucou V."/>
            <person name="Chatelet P."/>
            <person name="Merdinoglu D."/>
            <person name="Delledonne M."/>
            <person name="Pezzotti M."/>
            <person name="Lecharny A."/>
            <person name="Scarpelli C."/>
            <person name="Artiguenave F."/>
            <person name="Pe M.E."/>
            <person name="Valle G."/>
            <person name="Morgante M."/>
            <person name="Caboche M."/>
            <person name="Adam-Blondon A.-F."/>
            <person name="Weissenbach J."/>
            <person name="Quetier F."/>
            <person name="Wincker P."/>
        </authorList>
    </citation>
    <scope>NUCLEOTIDE SEQUENCE [LARGE SCALE GENOMIC DNA]</scope>
    <source>
        <strain evidence="2">cv. Pinot noir / PN40024</strain>
    </source>
</reference>
<keyword evidence="2" id="KW-1185">Reference proteome</keyword>
<dbReference type="STRING" id="29760.F6H9F2"/>
<sequence length="45" mass="5055">MVVAVVAIVKEGMQFSIHSNHTLMSHRSTPKLPHSIKCERKISLI</sequence>
<dbReference type="EMBL" id="FN595500">
    <property type="protein sequence ID" value="CCB48845.1"/>
    <property type="molecule type" value="Genomic_DNA"/>
</dbReference>
<organism evidence="1 2">
    <name type="scientific">Vitis vinifera</name>
    <name type="common">Grape</name>
    <dbReference type="NCBI Taxonomy" id="29760"/>
    <lineage>
        <taxon>Eukaryota</taxon>
        <taxon>Viridiplantae</taxon>
        <taxon>Streptophyta</taxon>
        <taxon>Embryophyta</taxon>
        <taxon>Tracheophyta</taxon>
        <taxon>Spermatophyta</taxon>
        <taxon>Magnoliopsida</taxon>
        <taxon>eudicotyledons</taxon>
        <taxon>Gunneridae</taxon>
        <taxon>Pentapetalae</taxon>
        <taxon>rosids</taxon>
        <taxon>Vitales</taxon>
        <taxon>Vitaceae</taxon>
        <taxon>Viteae</taxon>
        <taxon>Vitis</taxon>
    </lineage>
</organism>
<dbReference type="AlphaFoldDB" id="F6H9F2"/>
<protein>
    <submittedName>
        <fullName evidence="1">Uncharacterized protein</fullName>
    </submittedName>
</protein>
<evidence type="ECO:0000313" key="2">
    <source>
        <dbReference type="Proteomes" id="UP000009183"/>
    </source>
</evidence>